<evidence type="ECO:0000256" key="3">
    <source>
        <dbReference type="ARBA" id="ARBA00023242"/>
    </source>
</evidence>
<gene>
    <name evidence="7" type="ORF">AMS68_005704</name>
</gene>
<name>A0A6H0XZK4_9PEZI</name>
<keyword evidence="3 4" id="KW-0539">Nucleus</keyword>
<feature type="region of interest" description="Disordered" evidence="5">
    <location>
        <begin position="147"/>
        <end position="180"/>
    </location>
</feature>
<dbReference type="SUPFAM" id="SSF48452">
    <property type="entry name" value="TPR-like"/>
    <property type="match status" value="2"/>
</dbReference>
<feature type="compositionally biased region" description="Polar residues" evidence="5">
    <location>
        <begin position="79"/>
        <end position="91"/>
    </location>
</feature>
<evidence type="ECO:0000256" key="5">
    <source>
        <dbReference type="SAM" id="MobiDB-lite"/>
    </source>
</evidence>
<dbReference type="Pfam" id="PF05843">
    <property type="entry name" value="Suf"/>
    <property type="match status" value="1"/>
</dbReference>
<sequence length="956" mass="106440">MAEAYDPLDPPTFDATNANHDAQDADDDEYDPDASAMEEDPATAETSQPSRVASTAPRPLTQAGFIVDTSEEEDAADDTLSQMNGISGVQPTATDLSVAEAKDVSLGSAPTQDTTSAASQLISPVGSAAASLNAPVLAVVSPTPVPLASTTPNPAVSGQPAPAQNGTAAVAQPQRMAHDKVGQLEDRISDEPRADPSAWMSLVQYYREKDQLDNVRKTYDRFVEVYPTTAAVWLAYLNFEQEQDDHARIDALLGRALMKVLNVDIWLFYLNVLRRRHPLINDTEGKNRAVLTQAFDLVLDKVGIDPDAGQLWRDYIDFLKSGPGNISAASNHWQDQQKADLLRKAYHRAVTLPNDELGKLWKEYDTFENGLNRAVGRKFIQERSPHYMTARSAKSQLDDRLRGLDRKSIPQLPPLPGFAGDEDFAQQLTKWKAWIDWEKSDELVLKQDDDAEGYRKRVNYAYRQATMSLRFFPDIWFEAAAWCFDQDTEAWRKEGEAYLDAGISANPESALLALRMADVVELSFRGKGDSDEVVIGNGNKLDAVFEKLHKTLYALKKKYEEREQKALVDLTAYYDSLPPEEDAVAPEADDDEDEEERQARPKTREQQRVQNSQLIKATTVALQDTLKRTISYVWVAKLRAFHRVQGQGKPGQPKKGMRGVLNEARPRGSLTSDVYVASALLEYHCYEKAVAEKIFDRGAKLFPLDEVFILEFMKHYIVKGDITNAKTVFETSITRIEKAESLTPEQRREKCRPLLLYMYSYESDYGDLAAIHKLEKRLADMFPEEPDILRFGRRFQLPSFDGSRLLLAISPSQTRPKELMAMAPTETLQPIVSIENGRLSPQPGQILLGPHGPYVASPKRPLDDSDDGTPSRKFLRGESPLKGAAGRRIATASGAASAVTGGSSLARAYAAPQPLPPALTFILSILPTASSYQATRFDPHRMVDFLRSVDLTRPRM</sequence>
<feature type="compositionally biased region" description="Polar residues" evidence="5">
    <location>
        <begin position="148"/>
        <end position="167"/>
    </location>
</feature>
<dbReference type="SMART" id="SM00386">
    <property type="entry name" value="HAT"/>
    <property type="match status" value="5"/>
</dbReference>
<evidence type="ECO:0000256" key="4">
    <source>
        <dbReference type="RuleBase" id="RU369035"/>
    </source>
</evidence>
<feature type="compositionally biased region" description="Acidic residues" evidence="5">
    <location>
        <begin position="24"/>
        <end position="42"/>
    </location>
</feature>
<feature type="compositionally biased region" description="Acidic residues" evidence="5">
    <location>
        <begin position="580"/>
        <end position="596"/>
    </location>
</feature>
<keyword evidence="2" id="KW-0677">Repeat</keyword>
<accession>A0A6H0XZK4</accession>
<feature type="domain" description="Suppressor of forked" evidence="6">
    <location>
        <begin position="179"/>
        <end position="800"/>
    </location>
</feature>
<dbReference type="GO" id="GO:0180010">
    <property type="term" value="P:co-transcriptional mRNA 3'-end processing, cleavage and polyadenylation pathway"/>
    <property type="evidence" value="ECO:0007669"/>
    <property type="project" value="UniProtKB-UniRule"/>
</dbReference>
<dbReference type="Gene3D" id="1.25.40.1040">
    <property type="match status" value="2"/>
</dbReference>
<feature type="compositionally biased region" description="Basic and acidic residues" evidence="5">
    <location>
        <begin position="597"/>
        <end position="607"/>
    </location>
</feature>
<dbReference type="PANTHER" id="PTHR19980:SF0">
    <property type="entry name" value="CLEAVAGE STIMULATION FACTOR SUBUNIT 3"/>
    <property type="match status" value="1"/>
</dbReference>
<organism evidence="7 8">
    <name type="scientific">Peltaster fructicola</name>
    <dbReference type="NCBI Taxonomy" id="286661"/>
    <lineage>
        <taxon>Eukaryota</taxon>
        <taxon>Fungi</taxon>
        <taxon>Dikarya</taxon>
        <taxon>Ascomycota</taxon>
        <taxon>Pezizomycotina</taxon>
        <taxon>Dothideomycetes</taxon>
        <taxon>Dothideomycetes incertae sedis</taxon>
        <taxon>Peltaster</taxon>
    </lineage>
</organism>
<dbReference type="InterPro" id="IPR011990">
    <property type="entry name" value="TPR-like_helical_dom_sf"/>
</dbReference>
<keyword evidence="4" id="KW-0963">Cytoplasm</keyword>
<dbReference type="InterPro" id="IPR045243">
    <property type="entry name" value="Rna14-like"/>
</dbReference>
<evidence type="ECO:0000313" key="8">
    <source>
        <dbReference type="Proteomes" id="UP000503462"/>
    </source>
</evidence>
<dbReference type="GO" id="GO:0005737">
    <property type="term" value="C:cytoplasm"/>
    <property type="evidence" value="ECO:0007669"/>
    <property type="project" value="UniProtKB-SubCell"/>
</dbReference>
<evidence type="ECO:0000259" key="6">
    <source>
        <dbReference type="Pfam" id="PF05843"/>
    </source>
</evidence>
<evidence type="ECO:0000256" key="2">
    <source>
        <dbReference type="ARBA" id="ARBA00022737"/>
    </source>
</evidence>
<feature type="region of interest" description="Disordered" evidence="5">
    <location>
        <begin position="1"/>
        <end position="91"/>
    </location>
</feature>
<dbReference type="InterPro" id="IPR008847">
    <property type="entry name" value="Suf"/>
</dbReference>
<proteinExistence type="predicted"/>
<feature type="region of interest" description="Disordered" evidence="5">
    <location>
        <begin position="856"/>
        <end position="880"/>
    </location>
</feature>
<dbReference type="Proteomes" id="UP000503462">
    <property type="component" value="Chromosome 4"/>
</dbReference>
<dbReference type="AlphaFoldDB" id="A0A6H0XZK4"/>
<keyword evidence="8" id="KW-1185">Reference proteome</keyword>
<reference evidence="7 8" key="1">
    <citation type="journal article" date="2016" name="Sci. Rep.">
        <title>Peltaster fructicola genome reveals evolution from an invasive phytopathogen to an ectophytic parasite.</title>
        <authorList>
            <person name="Xu C."/>
            <person name="Chen H."/>
            <person name="Gleason M.L."/>
            <person name="Xu J.R."/>
            <person name="Liu H."/>
            <person name="Zhang R."/>
            <person name="Sun G."/>
        </authorList>
    </citation>
    <scope>NUCLEOTIDE SEQUENCE [LARGE SCALE GENOMIC DNA]</scope>
    <source>
        <strain evidence="7 8">LNHT1506</strain>
    </source>
</reference>
<dbReference type="GO" id="GO:0005634">
    <property type="term" value="C:nucleus"/>
    <property type="evidence" value="ECO:0007669"/>
    <property type="project" value="UniProtKB-SubCell"/>
</dbReference>
<dbReference type="EMBL" id="CP051142">
    <property type="protein sequence ID" value="QIX00187.1"/>
    <property type="molecule type" value="Genomic_DNA"/>
</dbReference>
<evidence type="ECO:0000256" key="1">
    <source>
        <dbReference type="ARBA" id="ARBA00002863"/>
    </source>
</evidence>
<feature type="compositionally biased region" description="Polar residues" evidence="5">
    <location>
        <begin position="44"/>
        <end position="53"/>
    </location>
</feature>
<dbReference type="GO" id="GO:0003729">
    <property type="term" value="F:mRNA binding"/>
    <property type="evidence" value="ECO:0007669"/>
    <property type="project" value="TreeGrafter"/>
</dbReference>
<dbReference type="OrthoDB" id="26282at2759"/>
<comment type="subcellular location">
    <subcellularLocation>
        <location evidence="4">Nucleus</location>
    </subcellularLocation>
    <subcellularLocation>
        <location evidence="4">Cytoplasm</location>
    </subcellularLocation>
    <text evidence="4">Nucleus and/or cytoplasm.</text>
</comment>
<dbReference type="InterPro" id="IPR003107">
    <property type="entry name" value="HAT"/>
</dbReference>
<dbReference type="PANTHER" id="PTHR19980">
    <property type="entry name" value="RNA CLEAVAGE STIMULATION FACTOR"/>
    <property type="match status" value="1"/>
</dbReference>
<protein>
    <recommendedName>
        <fullName evidence="4">mRNA 3'-end-processing protein RNA14</fullName>
    </recommendedName>
</protein>
<comment type="function">
    <text evidence="1 4">Component of the cleavage factor IA (CFIA) complex, which is involved in the endonucleolytic cleavage during polyadenylation-dependent pre-mRNA 3'-end formation.</text>
</comment>
<feature type="region of interest" description="Disordered" evidence="5">
    <location>
        <begin position="580"/>
        <end position="610"/>
    </location>
</feature>
<evidence type="ECO:0000313" key="7">
    <source>
        <dbReference type="EMBL" id="QIX00187.1"/>
    </source>
</evidence>
<keyword evidence="4" id="KW-0507">mRNA processing</keyword>